<dbReference type="PANTHER" id="PTHR42718">
    <property type="entry name" value="MAJOR FACILITATOR SUPERFAMILY MULTIDRUG TRANSPORTER MFSC"/>
    <property type="match status" value="1"/>
</dbReference>
<feature type="transmembrane region" description="Helical" evidence="7">
    <location>
        <begin position="345"/>
        <end position="363"/>
    </location>
</feature>
<feature type="transmembrane region" description="Helical" evidence="7">
    <location>
        <begin position="153"/>
        <end position="172"/>
    </location>
</feature>
<dbReference type="Pfam" id="PF07690">
    <property type="entry name" value="MFS_1"/>
    <property type="match status" value="1"/>
</dbReference>
<feature type="transmembrane region" description="Helical" evidence="7">
    <location>
        <begin position="91"/>
        <end position="112"/>
    </location>
</feature>
<evidence type="ECO:0000256" key="3">
    <source>
        <dbReference type="ARBA" id="ARBA00022475"/>
    </source>
</evidence>
<comment type="subcellular location">
    <subcellularLocation>
        <location evidence="1">Cell membrane</location>
        <topology evidence="1">Multi-pass membrane protein</topology>
    </subcellularLocation>
</comment>
<dbReference type="CDD" id="cd17321">
    <property type="entry name" value="MFS_MMR_MDR_like"/>
    <property type="match status" value="1"/>
</dbReference>
<feature type="domain" description="Major facilitator superfamily (MFS) profile" evidence="8">
    <location>
        <begin position="25"/>
        <end position="464"/>
    </location>
</feature>
<keyword evidence="2" id="KW-0813">Transport</keyword>
<dbReference type="Gene3D" id="1.20.1720.10">
    <property type="entry name" value="Multidrug resistance protein D"/>
    <property type="match status" value="1"/>
</dbReference>
<name>A0A495W1M9_9PSEU</name>
<evidence type="ECO:0000256" key="4">
    <source>
        <dbReference type="ARBA" id="ARBA00022692"/>
    </source>
</evidence>
<keyword evidence="5 7" id="KW-1133">Transmembrane helix</keyword>
<dbReference type="InterPro" id="IPR020846">
    <property type="entry name" value="MFS_dom"/>
</dbReference>
<gene>
    <name evidence="9" type="ORF">C8E97_3966</name>
</gene>
<organism evidence="9 10">
    <name type="scientific">Saccharothrix australiensis</name>
    <dbReference type="NCBI Taxonomy" id="2072"/>
    <lineage>
        <taxon>Bacteria</taxon>
        <taxon>Bacillati</taxon>
        <taxon>Actinomycetota</taxon>
        <taxon>Actinomycetes</taxon>
        <taxon>Pseudonocardiales</taxon>
        <taxon>Pseudonocardiaceae</taxon>
        <taxon>Saccharothrix</taxon>
    </lineage>
</organism>
<dbReference type="Gene3D" id="1.20.1250.20">
    <property type="entry name" value="MFS general substrate transporter like domains"/>
    <property type="match status" value="1"/>
</dbReference>
<dbReference type="InterPro" id="IPR036259">
    <property type="entry name" value="MFS_trans_sf"/>
</dbReference>
<dbReference type="PRINTS" id="PR01036">
    <property type="entry name" value="TCRTETB"/>
</dbReference>
<dbReference type="InterPro" id="IPR011701">
    <property type="entry name" value="MFS"/>
</dbReference>
<evidence type="ECO:0000256" key="6">
    <source>
        <dbReference type="ARBA" id="ARBA00023136"/>
    </source>
</evidence>
<reference evidence="9 10" key="1">
    <citation type="submission" date="2018-10" db="EMBL/GenBank/DDBJ databases">
        <title>Sequencing the genomes of 1000 actinobacteria strains.</title>
        <authorList>
            <person name="Klenk H.-P."/>
        </authorList>
    </citation>
    <scope>NUCLEOTIDE SEQUENCE [LARGE SCALE GENOMIC DNA]</scope>
    <source>
        <strain evidence="9 10">DSM 43800</strain>
    </source>
</reference>
<accession>A0A495W1M9</accession>
<dbReference type="AlphaFoldDB" id="A0A495W1M9"/>
<feature type="transmembrane region" description="Helical" evidence="7">
    <location>
        <begin position="61"/>
        <end position="79"/>
    </location>
</feature>
<keyword evidence="10" id="KW-1185">Reference proteome</keyword>
<dbReference type="InterPro" id="IPR005829">
    <property type="entry name" value="Sugar_transporter_CS"/>
</dbReference>
<evidence type="ECO:0000259" key="8">
    <source>
        <dbReference type="PROSITE" id="PS50850"/>
    </source>
</evidence>
<keyword evidence="4 7" id="KW-0812">Transmembrane</keyword>
<feature type="transmembrane region" description="Helical" evidence="7">
    <location>
        <begin position="124"/>
        <end position="141"/>
    </location>
</feature>
<dbReference type="GO" id="GO:0022857">
    <property type="term" value="F:transmembrane transporter activity"/>
    <property type="evidence" value="ECO:0007669"/>
    <property type="project" value="InterPro"/>
</dbReference>
<dbReference type="EMBL" id="RBXO01000001">
    <property type="protein sequence ID" value="RKT55304.1"/>
    <property type="molecule type" value="Genomic_DNA"/>
</dbReference>
<evidence type="ECO:0000313" key="10">
    <source>
        <dbReference type="Proteomes" id="UP000282084"/>
    </source>
</evidence>
<feature type="transmembrane region" description="Helical" evidence="7">
    <location>
        <begin position="240"/>
        <end position="260"/>
    </location>
</feature>
<evidence type="ECO:0000256" key="7">
    <source>
        <dbReference type="SAM" id="Phobius"/>
    </source>
</evidence>
<proteinExistence type="predicted"/>
<evidence type="ECO:0000256" key="5">
    <source>
        <dbReference type="ARBA" id="ARBA00022989"/>
    </source>
</evidence>
<dbReference type="PANTHER" id="PTHR42718:SF46">
    <property type="entry name" value="BLR6921 PROTEIN"/>
    <property type="match status" value="1"/>
</dbReference>
<keyword evidence="3" id="KW-1003">Cell membrane</keyword>
<feature type="transmembrane region" description="Helical" evidence="7">
    <location>
        <begin position="442"/>
        <end position="462"/>
    </location>
</feature>
<feature type="transmembrane region" description="Helical" evidence="7">
    <location>
        <begin position="417"/>
        <end position="436"/>
    </location>
</feature>
<feature type="transmembrane region" description="Helical" evidence="7">
    <location>
        <begin position="178"/>
        <end position="200"/>
    </location>
</feature>
<protein>
    <submittedName>
        <fullName evidence="9">DHA2 family lincomycin resistance protein-like MFS transporter</fullName>
    </submittedName>
</protein>
<dbReference type="PROSITE" id="PS00216">
    <property type="entry name" value="SUGAR_TRANSPORT_1"/>
    <property type="match status" value="1"/>
</dbReference>
<keyword evidence="6 7" id="KW-0472">Membrane</keyword>
<feature type="transmembrane region" description="Helical" evidence="7">
    <location>
        <begin position="313"/>
        <end position="333"/>
    </location>
</feature>
<evidence type="ECO:0000256" key="1">
    <source>
        <dbReference type="ARBA" id="ARBA00004651"/>
    </source>
</evidence>
<comment type="caution">
    <text evidence="9">The sequence shown here is derived from an EMBL/GenBank/DDBJ whole genome shotgun (WGS) entry which is preliminary data.</text>
</comment>
<sequence>MSFLARGRRMPVTGRPRWSASRWTILTFLALLQFLVAVDVTVVNIALPAIGADFDADARRLTWVVTGYTVVGGGLLMIGGRLADLFGRRRALVAGAVLFGVASLGAGVAPSLPLLVLARFGQGAGEALALPAAMSVIALVFPEARARSRALGVWAAVASCGLVLGFLLSGLLTELLHWRWVFLVNPPLVAVVVVACLLLLRPDGPVTRAPVDLPGAALLVAAPLLLIFGVIGLGDREPDVPLAGAAVLGALVCAVAFRPVERRAAHPLLPLTFLRHRERVVANGATALFSAALSTTFFLLTLHLQEERGLSPIAAGAAFLPFAVALVAAGLGVPRVVERLGITRTALLGLVATGTGIAVLALVPAASPWAVGVLPGMLLVASGMGVGLVALQNAALHGVTEADAGIASGVQRCADQLGGSGGVALYVGVGFSPLSGPGTDPFLVAYACALAGIVVAAGVLLLSRPPRR</sequence>
<evidence type="ECO:0000256" key="2">
    <source>
        <dbReference type="ARBA" id="ARBA00022448"/>
    </source>
</evidence>
<feature type="transmembrane region" description="Helical" evidence="7">
    <location>
        <begin position="280"/>
        <end position="301"/>
    </location>
</feature>
<evidence type="ECO:0000313" key="9">
    <source>
        <dbReference type="EMBL" id="RKT55304.1"/>
    </source>
</evidence>
<dbReference type="Proteomes" id="UP000282084">
    <property type="component" value="Unassembled WGS sequence"/>
</dbReference>
<dbReference type="GO" id="GO:0005886">
    <property type="term" value="C:plasma membrane"/>
    <property type="evidence" value="ECO:0007669"/>
    <property type="project" value="UniProtKB-SubCell"/>
</dbReference>
<dbReference type="SUPFAM" id="SSF103473">
    <property type="entry name" value="MFS general substrate transporter"/>
    <property type="match status" value="1"/>
</dbReference>
<feature type="transmembrane region" description="Helical" evidence="7">
    <location>
        <begin position="369"/>
        <end position="391"/>
    </location>
</feature>
<dbReference type="PROSITE" id="PS50850">
    <property type="entry name" value="MFS"/>
    <property type="match status" value="1"/>
</dbReference>
<feature type="transmembrane region" description="Helical" evidence="7">
    <location>
        <begin position="212"/>
        <end position="234"/>
    </location>
</feature>